<feature type="transmembrane region" description="Helical" evidence="11">
    <location>
        <begin position="759"/>
        <end position="776"/>
    </location>
</feature>
<keyword evidence="10" id="KW-0807">Transducer</keyword>
<evidence type="ECO:0000256" key="11">
    <source>
        <dbReference type="SAM" id="Phobius"/>
    </source>
</evidence>
<feature type="transmembrane region" description="Helical" evidence="11">
    <location>
        <begin position="816"/>
        <end position="836"/>
    </location>
</feature>
<dbReference type="SUPFAM" id="SSF53822">
    <property type="entry name" value="Periplasmic binding protein-like I"/>
    <property type="match status" value="1"/>
</dbReference>
<dbReference type="PRINTS" id="PR00248">
    <property type="entry name" value="GPCRMGR"/>
</dbReference>
<dbReference type="Proteomes" id="UP001152320">
    <property type="component" value="Chromosome 16"/>
</dbReference>
<dbReference type="CDD" id="cd13953">
    <property type="entry name" value="7tm_classC_mGluR-like"/>
    <property type="match status" value="1"/>
</dbReference>
<reference evidence="13" key="1">
    <citation type="submission" date="2021-10" db="EMBL/GenBank/DDBJ databases">
        <title>Tropical sea cucumber genome reveals ecological adaptation and Cuvierian tubules defense mechanism.</title>
        <authorList>
            <person name="Chen T."/>
        </authorList>
    </citation>
    <scope>NUCLEOTIDE SEQUENCE</scope>
    <source>
        <strain evidence="13">Nanhai2018</strain>
        <tissue evidence="13">Muscle</tissue>
    </source>
</reference>
<feature type="transmembrane region" description="Helical" evidence="11">
    <location>
        <begin position="656"/>
        <end position="675"/>
    </location>
</feature>
<feature type="domain" description="G-protein coupled receptors family 3 profile" evidence="12">
    <location>
        <begin position="590"/>
        <end position="859"/>
    </location>
</feature>
<evidence type="ECO:0000256" key="4">
    <source>
        <dbReference type="ARBA" id="ARBA00022729"/>
    </source>
</evidence>
<keyword evidence="8 13" id="KW-0675">Receptor</keyword>
<feature type="transmembrane region" description="Helical" evidence="11">
    <location>
        <begin position="12"/>
        <end position="31"/>
    </location>
</feature>
<proteinExistence type="predicted"/>
<evidence type="ECO:0000256" key="7">
    <source>
        <dbReference type="ARBA" id="ARBA00023136"/>
    </source>
</evidence>
<dbReference type="InterPro" id="IPR000337">
    <property type="entry name" value="GPCR_3"/>
</dbReference>
<evidence type="ECO:0000256" key="1">
    <source>
        <dbReference type="ARBA" id="ARBA00004651"/>
    </source>
</evidence>
<dbReference type="EMBL" id="JAIZAY010000016">
    <property type="protein sequence ID" value="KAJ8027204.1"/>
    <property type="molecule type" value="Genomic_DNA"/>
</dbReference>
<evidence type="ECO:0000256" key="2">
    <source>
        <dbReference type="ARBA" id="ARBA00022475"/>
    </source>
</evidence>
<dbReference type="InterPro" id="IPR001828">
    <property type="entry name" value="ANF_lig-bd_rcpt"/>
</dbReference>
<dbReference type="Pfam" id="PF07562">
    <property type="entry name" value="NCD3G"/>
    <property type="match status" value="1"/>
</dbReference>
<dbReference type="GO" id="GO:0004930">
    <property type="term" value="F:G protein-coupled receptor activity"/>
    <property type="evidence" value="ECO:0007669"/>
    <property type="project" value="UniProtKB-KW"/>
</dbReference>
<keyword evidence="7 11" id="KW-0472">Membrane</keyword>
<keyword evidence="6" id="KW-0297">G-protein coupled receptor</keyword>
<dbReference type="AlphaFoldDB" id="A0A9Q0YRI0"/>
<evidence type="ECO:0000256" key="5">
    <source>
        <dbReference type="ARBA" id="ARBA00022989"/>
    </source>
</evidence>
<evidence type="ECO:0000313" key="14">
    <source>
        <dbReference type="Proteomes" id="UP001152320"/>
    </source>
</evidence>
<dbReference type="PANTHER" id="PTHR24060">
    <property type="entry name" value="METABOTROPIC GLUTAMATE RECEPTOR"/>
    <property type="match status" value="1"/>
</dbReference>
<feature type="transmembrane region" description="Helical" evidence="11">
    <location>
        <begin position="626"/>
        <end position="644"/>
    </location>
</feature>
<evidence type="ECO:0000256" key="6">
    <source>
        <dbReference type="ARBA" id="ARBA00023040"/>
    </source>
</evidence>
<dbReference type="Gene3D" id="3.40.50.2300">
    <property type="match status" value="2"/>
</dbReference>
<accession>A0A9Q0YRI0</accession>
<feature type="transmembrane region" description="Helical" evidence="11">
    <location>
        <begin position="705"/>
        <end position="724"/>
    </location>
</feature>
<dbReference type="InterPro" id="IPR038550">
    <property type="entry name" value="GPCR_3_9-Cys_sf"/>
</dbReference>
<evidence type="ECO:0000256" key="8">
    <source>
        <dbReference type="ARBA" id="ARBA00023170"/>
    </source>
</evidence>
<dbReference type="Pfam" id="PF00003">
    <property type="entry name" value="7tm_3"/>
    <property type="match status" value="1"/>
</dbReference>
<comment type="subcellular location">
    <subcellularLocation>
        <location evidence="1">Cell membrane</location>
        <topology evidence="1">Multi-pass membrane protein</topology>
    </subcellularLocation>
</comment>
<keyword evidence="14" id="KW-1185">Reference proteome</keyword>
<comment type="caution">
    <text evidence="13">The sequence shown here is derived from an EMBL/GenBank/DDBJ whole genome shotgun (WGS) entry which is preliminary data.</text>
</comment>
<feature type="transmembrane region" description="Helical" evidence="11">
    <location>
        <begin position="590"/>
        <end position="614"/>
    </location>
</feature>
<dbReference type="InterPro" id="IPR011500">
    <property type="entry name" value="GPCR_3_9-Cys_dom"/>
</dbReference>
<evidence type="ECO:0000256" key="9">
    <source>
        <dbReference type="ARBA" id="ARBA00023180"/>
    </source>
</evidence>
<keyword evidence="9" id="KW-0325">Glycoprotein</keyword>
<dbReference type="InterPro" id="IPR028082">
    <property type="entry name" value="Peripla_BP_I"/>
</dbReference>
<keyword evidence="4" id="KW-0732">Signal</keyword>
<dbReference type="FunFam" id="3.40.50.2300:FF:000145">
    <property type="entry name" value="Glutamate receptor, metabotropic"/>
    <property type="match status" value="1"/>
</dbReference>
<sequence length="909" mass="102765">MVILHRYSRWIFALFKFFFINPFFLVSVTSFDTIQPDIVYRRKGDILLGGLFPLHTYNEAKRYCDAIRDLSALKNLEGMIYAVDRINAQDNLLSNITLGFEIYDSCFDFAVTIARSLNFLPRKRAFDCAIQDITDGDDTNQCQKLWDYGQLTGVIGAQKSECTIEAAMLLGTDAIPVVSYLSTSDELSNRDKYPYFMRTVPPDKLQVKVIRDIVLLYEWSFVNFLYSDDSYGQTAFRDFTSEEENYDFCISFSQEISSYWTASDFTDLVRTLRTDPYSRAKVVILFMYMEQAKSLMEAVQRENAIYDFTWVVSDGIAVDGVRALTGVEDVAAGTLAVIPFSNRLVEFDLQFYTKEYKDDPNPWGEEFQHYYCSNNLFCPSNNTEHVADYSTTDTLVMDSVYAFAYAMDEMSKDLCTNSTEPKMCLLTAVSNGSLLYSYLRHVRFVSLANGIVTFDEKGDAGGKYSIENYQLDVDGVLRRTRVGTWTDLLPDAVRLNIDDTLVKFYLNTTVNGSVSYDPPMSVCSEPCAMGLVKTFYSDKLCCWECNECLPNETLLNSTTCSACEYDTWPNLNKTSCVTTVKIFFEDAQGLGWMMISLSCLGILLASINIVGILLNLKHYLIRAMEPVLTVSMFVGIILALVSTAMHTLTPHPAVCFFLRMGLGVSLTLIYVPFAIKTIRCYRTYKMAKKTGSREEADLWNRKKQVLLITVAVVAQLIICTAWMVTTPLDFIRTISYSESGEVYHHDACVVPYFQPIGDIVFNAIFMTVGCVFSILARALPDNNYEIRLFAFSLFGTEILFFSVTVPYFTTTSDYRSLLYVATGLNINSIFVLFCVFSPKLYIACFGSDKSEPEAEEDTEGAIQSGMQGVYRPRLKSRSSSLSLAGNIRTRSRATMVTVKEVEISEFSSI</sequence>
<evidence type="ECO:0000259" key="12">
    <source>
        <dbReference type="PROSITE" id="PS50259"/>
    </source>
</evidence>
<keyword evidence="5 11" id="KW-1133">Transmembrane helix</keyword>
<protein>
    <submittedName>
        <fullName evidence="13">Metabotropic glutamate receptor 2</fullName>
    </submittedName>
</protein>
<dbReference type="PROSITE" id="PS50259">
    <property type="entry name" value="G_PROTEIN_RECEP_F3_4"/>
    <property type="match status" value="1"/>
</dbReference>
<feature type="transmembrane region" description="Helical" evidence="11">
    <location>
        <begin position="788"/>
        <end position="810"/>
    </location>
</feature>
<keyword evidence="2" id="KW-1003">Cell membrane</keyword>
<keyword evidence="3 11" id="KW-0812">Transmembrane</keyword>
<dbReference type="Gene3D" id="2.10.50.30">
    <property type="entry name" value="GPCR, family 3, nine cysteines domain"/>
    <property type="match status" value="1"/>
</dbReference>
<organism evidence="13 14">
    <name type="scientific">Holothuria leucospilota</name>
    <name type="common">Black long sea cucumber</name>
    <name type="synonym">Mertensiothuria leucospilota</name>
    <dbReference type="NCBI Taxonomy" id="206669"/>
    <lineage>
        <taxon>Eukaryota</taxon>
        <taxon>Metazoa</taxon>
        <taxon>Echinodermata</taxon>
        <taxon>Eleutherozoa</taxon>
        <taxon>Echinozoa</taxon>
        <taxon>Holothuroidea</taxon>
        <taxon>Aspidochirotacea</taxon>
        <taxon>Aspidochirotida</taxon>
        <taxon>Holothuriidae</taxon>
        <taxon>Holothuria</taxon>
    </lineage>
</organism>
<evidence type="ECO:0000256" key="10">
    <source>
        <dbReference type="ARBA" id="ARBA00023224"/>
    </source>
</evidence>
<name>A0A9Q0YRI0_HOLLE</name>
<evidence type="ECO:0000313" key="13">
    <source>
        <dbReference type="EMBL" id="KAJ8027204.1"/>
    </source>
</evidence>
<dbReference type="OrthoDB" id="5984008at2759"/>
<dbReference type="FunFam" id="2.10.50.30:FF:000004">
    <property type="entry name" value="Taste receptor type 1 member 3-like protein"/>
    <property type="match status" value="1"/>
</dbReference>
<dbReference type="GO" id="GO:0005886">
    <property type="term" value="C:plasma membrane"/>
    <property type="evidence" value="ECO:0007669"/>
    <property type="project" value="UniProtKB-SubCell"/>
</dbReference>
<dbReference type="Pfam" id="PF01094">
    <property type="entry name" value="ANF_receptor"/>
    <property type="match status" value="1"/>
</dbReference>
<dbReference type="InterPro" id="IPR017978">
    <property type="entry name" value="GPCR_3_C"/>
</dbReference>
<dbReference type="InterPro" id="IPR050726">
    <property type="entry name" value="mGluR"/>
</dbReference>
<gene>
    <name evidence="13" type="ORF">HOLleu_32279</name>
</gene>
<evidence type="ECO:0000256" key="3">
    <source>
        <dbReference type="ARBA" id="ARBA00022692"/>
    </source>
</evidence>